<sequence>MSTSLRLLALNRRLPSTSLPNRLRHAARHQTRSLATNAEVPRSGWGTFAKFTAATVLGLGAYTLGSIYPPLPLTILFPRAAPAPPSDPDSAESKAYTQALEKSMLALPILEHHRSQPEAADWYETRPYLKFPEERRVNNLTSGALRGPGKLAIPPLVRARNDETEALVFVHLGRGLCGHDGIVHGGLLATLLDESLARVAIMNLPDKVGVTAKLSINYRAPTIADQFVVIKVKLEGAEGRRSQVSGRVEDLKGTLLVEATATFVQPRYAKLLNSKVLKTQMGEREQSS</sequence>
<reference evidence="1 2" key="1">
    <citation type="journal article" date="2019" name="Nat. Ecol. Evol.">
        <title>Megaphylogeny resolves global patterns of mushroom evolution.</title>
        <authorList>
            <person name="Varga T."/>
            <person name="Krizsan K."/>
            <person name="Foldi C."/>
            <person name="Dima B."/>
            <person name="Sanchez-Garcia M."/>
            <person name="Sanchez-Ramirez S."/>
            <person name="Szollosi G.J."/>
            <person name="Szarkandi J.G."/>
            <person name="Papp V."/>
            <person name="Albert L."/>
            <person name="Andreopoulos W."/>
            <person name="Angelini C."/>
            <person name="Antonin V."/>
            <person name="Barry K.W."/>
            <person name="Bougher N.L."/>
            <person name="Buchanan P."/>
            <person name="Buyck B."/>
            <person name="Bense V."/>
            <person name="Catcheside P."/>
            <person name="Chovatia M."/>
            <person name="Cooper J."/>
            <person name="Damon W."/>
            <person name="Desjardin D."/>
            <person name="Finy P."/>
            <person name="Geml J."/>
            <person name="Haridas S."/>
            <person name="Hughes K."/>
            <person name="Justo A."/>
            <person name="Karasinski D."/>
            <person name="Kautmanova I."/>
            <person name="Kiss B."/>
            <person name="Kocsube S."/>
            <person name="Kotiranta H."/>
            <person name="LaButti K.M."/>
            <person name="Lechner B.E."/>
            <person name="Liimatainen K."/>
            <person name="Lipzen A."/>
            <person name="Lukacs Z."/>
            <person name="Mihaltcheva S."/>
            <person name="Morgado L.N."/>
            <person name="Niskanen T."/>
            <person name="Noordeloos M.E."/>
            <person name="Ohm R.A."/>
            <person name="Ortiz-Santana B."/>
            <person name="Ovrebo C."/>
            <person name="Racz N."/>
            <person name="Riley R."/>
            <person name="Savchenko A."/>
            <person name="Shiryaev A."/>
            <person name="Soop K."/>
            <person name="Spirin V."/>
            <person name="Szebenyi C."/>
            <person name="Tomsovsky M."/>
            <person name="Tulloss R.E."/>
            <person name="Uehling J."/>
            <person name="Grigoriev I.V."/>
            <person name="Vagvolgyi C."/>
            <person name="Papp T."/>
            <person name="Martin F.M."/>
            <person name="Miettinen O."/>
            <person name="Hibbett D.S."/>
            <person name="Nagy L.G."/>
        </authorList>
    </citation>
    <scope>NUCLEOTIDE SEQUENCE [LARGE SCALE GENOMIC DNA]</scope>
    <source>
        <strain evidence="1 2">NL-1719</strain>
    </source>
</reference>
<dbReference type="Proteomes" id="UP000308600">
    <property type="component" value="Unassembled WGS sequence"/>
</dbReference>
<keyword evidence="2" id="KW-1185">Reference proteome</keyword>
<protein>
    <submittedName>
        <fullName evidence="1">Thioesterase/thiol ester dehydrase-isomerase</fullName>
    </submittedName>
</protein>
<proteinExistence type="predicted"/>
<name>A0ACD3A9T6_9AGAR</name>
<evidence type="ECO:0000313" key="1">
    <source>
        <dbReference type="EMBL" id="TFK62371.1"/>
    </source>
</evidence>
<evidence type="ECO:0000313" key="2">
    <source>
        <dbReference type="Proteomes" id="UP000308600"/>
    </source>
</evidence>
<dbReference type="EMBL" id="ML208586">
    <property type="protein sequence ID" value="TFK62371.1"/>
    <property type="molecule type" value="Genomic_DNA"/>
</dbReference>
<gene>
    <name evidence="1" type="ORF">BDN72DRAFT_848756</name>
</gene>
<accession>A0ACD3A9T6</accession>
<organism evidence="1 2">
    <name type="scientific">Pluteus cervinus</name>
    <dbReference type="NCBI Taxonomy" id="181527"/>
    <lineage>
        <taxon>Eukaryota</taxon>
        <taxon>Fungi</taxon>
        <taxon>Dikarya</taxon>
        <taxon>Basidiomycota</taxon>
        <taxon>Agaricomycotina</taxon>
        <taxon>Agaricomycetes</taxon>
        <taxon>Agaricomycetidae</taxon>
        <taxon>Agaricales</taxon>
        <taxon>Pluteineae</taxon>
        <taxon>Pluteaceae</taxon>
        <taxon>Pluteus</taxon>
    </lineage>
</organism>